<sequence>MAEEKMMIGFGTKYPLNGILFIPNEFSGLLPAAVVKVHDSVRSNMDEKIGNIIPFKDIAEWLSELGFLHRVARCQNNIILVWCLVPLVIKT</sequence>
<dbReference type="EMBL" id="PIQO01000019">
    <property type="protein sequence ID" value="PKR83365.1"/>
    <property type="molecule type" value="Genomic_DNA"/>
</dbReference>
<protein>
    <submittedName>
        <fullName evidence="1">Uncharacterized protein</fullName>
    </submittedName>
</protein>
<dbReference type="AlphaFoldDB" id="A0A2N3LFM4"/>
<keyword evidence="2" id="KW-1185">Reference proteome</keyword>
<gene>
    <name evidence="1" type="ORF">CWO92_19495</name>
</gene>
<comment type="caution">
    <text evidence="1">The sequence shown here is derived from an EMBL/GenBank/DDBJ whole genome shotgun (WGS) entry which is preliminary data.</text>
</comment>
<evidence type="ECO:0000313" key="1">
    <source>
        <dbReference type="EMBL" id="PKR83365.1"/>
    </source>
</evidence>
<dbReference type="OrthoDB" id="9809549at2"/>
<organism evidence="1 2">
    <name type="scientific">Heyndrickxia camelliae</name>
    <dbReference type="NCBI Taxonomy" id="1707093"/>
    <lineage>
        <taxon>Bacteria</taxon>
        <taxon>Bacillati</taxon>
        <taxon>Bacillota</taxon>
        <taxon>Bacilli</taxon>
        <taxon>Bacillales</taxon>
        <taxon>Bacillaceae</taxon>
        <taxon>Heyndrickxia</taxon>
    </lineage>
</organism>
<evidence type="ECO:0000313" key="2">
    <source>
        <dbReference type="Proteomes" id="UP000233440"/>
    </source>
</evidence>
<proteinExistence type="predicted"/>
<name>A0A2N3LFM4_9BACI</name>
<dbReference type="Proteomes" id="UP000233440">
    <property type="component" value="Unassembled WGS sequence"/>
</dbReference>
<reference evidence="1 2" key="1">
    <citation type="submission" date="2017-11" db="EMBL/GenBank/DDBJ databases">
        <title>Bacillus camelliae sp. nov., isolated from pu'er tea.</title>
        <authorList>
            <person name="Niu L."/>
        </authorList>
    </citation>
    <scope>NUCLEOTIDE SEQUENCE [LARGE SCALE GENOMIC DNA]</scope>
    <source>
        <strain evidence="1 2">7578-1</strain>
    </source>
</reference>
<accession>A0A2N3LFM4</accession>
<dbReference type="RefSeq" id="WP_101355883.1">
    <property type="nucleotide sequence ID" value="NZ_PIQO01000019.1"/>
</dbReference>